<evidence type="ECO:0000256" key="1">
    <source>
        <dbReference type="ARBA" id="ARBA00004952"/>
    </source>
</evidence>
<comment type="catalytic activity">
    <reaction evidence="6">
        <text>5-phospho-alpha-D-ribose 1-diphosphate + nicotinate + ATP + H2O = nicotinate beta-D-ribonucleotide + ADP + phosphate + diphosphate</text>
        <dbReference type="Rhea" id="RHEA:36163"/>
        <dbReference type="ChEBI" id="CHEBI:15377"/>
        <dbReference type="ChEBI" id="CHEBI:30616"/>
        <dbReference type="ChEBI" id="CHEBI:32544"/>
        <dbReference type="ChEBI" id="CHEBI:33019"/>
        <dbReference type="ChEBI" id="CHEBI:43474"/>
        <dbReference type="ChEBI" id="CHEBI:57502"/>
        <dbReference type="ChEBI" id="CHEBI:58017"/>
        <dbReference type="ChEBI" id="CHEBI:456216"/>
        <dbReference type="EC" id="6.3.4.21"/>
    </reaction>
</comment>
<evidence type="ECO:0000313" key="8">
    <source>
        <dbReference type="Proteomes" id="UP000034391"/>
    </source>
</evidence>
<dbReference type="PATRIC" id="fig|1618623.3.peg.602"/>
<keyword evidence="3" id="KW-0597">Phosphoprotein</keyword>
<dbReference type="GO" id="GO:0009435">
    <property type="term" value="P:NAD+ biosynthetic process"/>
    <property type="evidence" value="ECO:0007669"/>
    <property type="project" value="UniProtKB-UniPathway"/>
</dbReference>
<accession>A0A0G1Q4A8</accession>
<evidence type="ECO:0000256" key="2">
    <source>
        <dbReference type="ARBA" id="ARBA00013236"/>
    </source>
</evidence>
<dbReference type="Proteomes" id="UP000034391">
    <property type="component" value="Unassembled WGS sequence"/>
</dbReference>
<sequence>MQKRDRLPPETFDIPVQKIRRGYYSAVYFWREKQILEKMPYLNKALMQVFQKNDGVLCGTDEAIAVLKLCSGFYKSPEQAYRLFDEYKELERLVRQSHIARDYKKLQRALEEKIKFEIELDELWQNKFADLEVLSLYDGGRIEPWETVMTISGHPQHFAHLESIYLGILARRTLVASNVAGVVEAAQGKPILFFADRFDHYENQTGDGYAAMLGGAKGVATDTMGEWWGNKGAGTMPHALIACFKGDTASATLAFAKEYPDVPCVSLVDFHNDCVSDAIETADVFRAEGLNLWGVRLDTSETMVDVSLTRNRQLGAARPTGVNPILVNNVRSVLDRNGHQDVKIVVSGGFNKEKIALFEKEQVPVDAYGCGSSLLKGNQDFTADIVLVDGKPCAKTGRYYRPNQKLERV</sequence>
<dbReference type="Gene3D" id="3.90.1170.20">
    <property type="entry name" value="Quinolinate phosphoribosyl transferase, N-terminal domain"/>
    <property type="match status" value="1"/>
</dbReference>
<dbReference type="PANTHER" id="PTHR43202">
    <property type="entry name" value="NICOTINATE-NUCLEOTIDE PYROPHOSPHORYLASE"/>
    <property type="match status" value="1"/>
</dbReference>
<dbReference type="EC" id="6.3.4.21" evidence="2"/>
<dbReference type="InterPro" id="IPR007229">
    <property type="entry name" value="Nic_PRibTrfase-Fam"/>
</dbReference>
<evidence type="ECO:0000256" key="3">
    <source>
        <dbReference type="ARBA" id="ARBA00022553"/>
    </source>
</evidence>
<dbReference type="Gene3D" id="3.20.20.70">
    <property type="entry name" value="Aldolase class I"/>
    <property type="match status" value="1"/>
</dbReference>
<dbReference type="InterPro" id="IPR036068">
    <property type="entry name" value="Nicotinate_pribotase-like_C"/>
</dbReference>
<proteinExistence type="predicted"/>
<dbReference type="EMBL" id="LCMR01000051">
    <property type="protein sequence ID" value="KKU39896.1"/>
    <property type="molecule type" value="Genomic_DNA"/>
</dbReference>
<dbReference type="PANTHER" id="PTHR43202:SF1">
    <property type="entry name" value="NICOTINATE PHOSPHORIBOSYLTRANSFERASE"/>
    <property type="match status" value="1"/>
</dbReference>
<dbReference type="UniPathway" id="UPA00253">
    <property type="reaction ID" value="UER00457"/>
</dbReference>
<name>A0A0G1Q4A8_9BACT</name>
<organism evidence="7 8">
    <name type="scientific">Candidatus Azambacteria bacterium GW2011_GWD2_46_48</name>
    <dbReference type="NCBI Taxonomy" id="1618623"/>
    <lineage>
        <taxon>Bacteria</taxon>
        <taxon>Candidatus Azamiibacteriota</taxon>
    </lineage>
</organism>
<dbReference type="InterPro" id="IPR053190">
    <property type="entry name" value="NAPRTase-like"/>
</dbReference>
<protein>
    <recommendedName>
        <fullName evidence="2">nicotinate phosphoribosyltransferase</fullName>
        <ecNumber evidence="2">6.3.4.21</ecNumber>
    </recommendedName>
</protein>
<evidence type="ECO:0000256" key="6">
    <source>
        <dbReference type="ARBA" id="ARBA00048668"/>
    </source>
</evidence>
<dbReference type="GO" id="GO:0004516">
    <property type="term" value="F:nicotinate phosphoribosyltransferase activity"/>
    <property type="evidence" value="ECO:0007669"/>
    <property type="project" value="UniProtKB-EC"/>
</dbReference>
<keyword evidence="4" id="KW-0436">Ligase</keyword>
<dbReference type="GO" id="GO:0016763">
    <property type="term" value="F:pentosyltransferase activity"/>
    <property type="evidence" value="ECO:0007669"/>
    <property type="project" value="InterPro"/>
</dbReference>
<dbReference type="InterPro" id="IPR037128">
    <property type="entry name" value="Quinolinate_PRibosylTase_N_sf"/>
</dbReference>
<evidence type="ECO:0000256" key="4">
    <source>
        <dbReference type="ARBA" id="ARBA00022598"/>
    </source>
</evidence>
<reference evidence="7 8" key="1">
    <citation type="journal article" date="2015" name="Nature">
        <title>rRNA introns, odd ribosomes, and small enigmatic genomes across a large radiation of phyla.</title>
        <authorList>
            <person name="Brown C.T."/>
            <person name="Hug L.A."/>
            <person name="Thomas B.C."/>
            <person name="Sharon I."/>
            <person name="Castelle C.J."/>
            <person name="Singh A."/>
            <person name="Wilkins M.J."/>
            <person name="Williams K.H."/>
            <person name="Banfield J.F."/>
        </authorList>
    </citation>
    <scope>NUCLEOTIDE SEQUENCE [LARGE SCALE GENOMIC DNA]</scope>
</reference>
<evidence type="ECO:0000256" key="5">
    <source>
        <dbReference type="ARBA" id="ARBA00022642"/>
    </source>
</evidence>
<dbReference type="InterPro" id="IPR013785">
    <property type="entry name" value="Aldolase_TIM"/>
</dbReference>
<comment type="pathway">
    <text evidence="1">Cofactor biosynthesis; NAD(+) biosynthesis; nicotinate D-ribonucleotide from nicotinate: step 1/1.</text>
</comment>
<dbReference type="SUPFAM" id="SSF54675">
    <property type="entry name" value="Nicotinate/Quinolinate PRTase N-terminal domain-like"/>
    <property type="match status" value="1"/>
</dbReference>
<gene>
    <name evidence="7" type="ORF">UX56_C0051G0002</name>
</gene>
<keyword evidence="5" id="KW-0662">Pyridine nucleotide biosynthesis</keyword>
<evidence type="ECO:0000313" key="7">
    <source>
        <dbReference type="EMBL" id="KKU39896.1"/>
    </source>
</evidence>
<dbReference type="AlphaFoldDB" id="A0A0G1Q4A8"/>
<dbReference type="PIRSF" id="PIRSF000484">
    <property type="entry name" value="NAPRT"/>
    <property type="match status" value="1"/>
</dbReference>
<comment type="caution">
    <text evidence="7">The sequence shown here is derived from an EMBL/GenBank/DDBJ whole genome shotgun (WGS) entry which is preliminary data.</text>
</comment>
<dbReference type="SUPFAM" id="SSF51690">
    <property type="entry name" value="Nicotinate/Quinolinate PRTase C-terminal domain-like"/>
    <property type="match status" value="1"/>
</dbReference>